<proteinExistence type="predicted"/>
<reference evidence="2 3" key="1">
    <citation type="journal article" date="2021" name="Genome Biol.">
        <title>AFLAP: assembly-free linkage analysis pipeline using k-mers from genome sequencing data.</title>
        <authorList>
            <person name="Fletcher K."/>
            <person name="Zhang L."/>
            <person name="Gil J."/>
            <person name="Han R."/>
            <person name="Cavanaugh K."/>
            <person name="Michelmore R."/>
        </authorList>
    </citation>
    <scope>NUCLEOTIDE SEQUENCE [LARGE SCALE GENOMIC DNA]</scope>
    <source>
        <strain evidence="2 3">SF5</strain>
    </source>
</reference>
<keyword evidence="3" id="KW-1185">Reference proteome</keyword>
<dbReference type="KEGG" id="blac:94347436"/>
<organism evidence="2 3">
    <name type="scientific">Bremia lactucae</name>
    <name type="common">Lettuce downy mildew</name>
    <dbReference type="NCBI Taxonomy" id="4779"/>
    <lineage>
        <taxon>Eukaryota</taxon>
        <taxon>Sar</taxon>
        <taxon>Stramenopiles</taxon>
        <taxon>Oomycota</taxon>
        <taxon>Peronosporomycetes</taxon>
        <taxon>Peronosporales</taxon>
        <taxon>Peronosporaceae</taxon>
        <taxon>Bremia</taxon>
    </lineage>
</organism>
<dbReference type="OrthoDB" id="445152at2759"/>
<accession>A0A976IIS3</accession>
<comment type="caution">
    <text evidence="2">The sequence shown here is derived from an EMBL/GenBank/DDBJ whole genome shotgun (WGS) entry which is preliminary data.</text>
</comment>
<protein>
    <recommendedName>
        <fullName evidence="4">Vacuolar protein sorting-associated protein 13 VPS13 adaptor binding domain-containing protein</fullName>
    </recommendedName>
</protein>
<feature type="signal peptide" evidence="1">
    <location>
        <begin position="1"/>
        <end position="25"/>
    </location>
</feature>
<sequence length="1881" mass="210668">MLCVCCKLMYLVKVPFLGAFFSASAIDDTSHSQKGQNCDKGALCGLWYWRLGAQLDNGTFVFAADIYRHSKHKMIPFRAEINGKLHNISVAARISNQHPTRHHLYSRRNNSFRDIQLSVGAIQVVERHLYDTIRSKFGKFLNIPEHAFMNILVCMNLHDLKCLSKALRVSDTSMLTKRQCLPPAMLSWHLTSTITKMFQEVNTKCVEARADKKLRCVEAPLIVSCNDPAVTKHPQTFPLLSTFYRNYSEAGLPYHVFAGSIDSVDFSVSASSLYCLAAVFEGCNSGYMKPNTTAPEISKPADRQEPSFFFRASPPTVSLANVEVSLLLGQIRLILPNEKLMDYSSRSPIPGNICLVLESMSMASAVRNNISLEGLGYPPFNSRILPRRPTVQAKRFGQSQLRIACRAGKISGSIAEIESYPEIPYSASNHPVVGPFELFLSSVAGHSAKFANANAFWEPFNVTCSIEEECMANIEGLDGNPRTSASIALTKLRLNLHTLSADMLYKRYARLSQGIIYFRQSIQAIMPVELTPVRFAKISSDELTYTKQQQLAFSCDGIEVNVKNMDKSVHVRVGSIIIVHNYSTLSGIASIQNMVVGHRTDELETSSASTEEVIFGANVEPSLWQLAIENYPEKMVSARWTCGGQSERTFFLDVQSYQFHVSHHFIQSIAHFLQPQLYAPGFFAGKQILSKKSNPPIHRKAFVFTQRWSLKILVAPSVISFWRQVADSKKKCGVWIKTGQLFASIGIGIDEASLHLRSSAINEINCFVAIPTLKVMLSLDKVGLYTSDDMPTVEVRFQKSTVGSILTPTWSTYPQYLKYISNAPASQRLVQDCSFQVTGNQDQMVEQVVAGDREVCLLYTEIVRTTIQTEIIALCIKFSSFSLSALQSLLSSSETYSGYVVKGSSDSCNESDAIERMSLASSYFDDTSTDDFKHLKRMVESRRPLPGELVFTETLLIETQSNLSTYTPLTSGKNLRIHIDSITSDELVDVKAYLEVCNKPWDLIDLVSIEDRPCYTKTVNLTHGWMGMRWCYHMPRKIFRIVAQPVPIPPNGVPCGWPSYKWNQDQEDSTSRLCDIFCQLRYWDCMKSAYITVIEFYVPWEHVLPFVASDDVDIASELESFGNIVSQWFDVSIEQTRHHEKMLDLGALARTYTLENDISSEIWELRWKAPLHSEQELENKQKRLVVNALLASSLRLHSILTCDTYQSLVLRVTFSQVLLSASHFGSENDTCDIITAELNDTDISCGISGGVGSRCLSVQVSSVLQVYLNNIAQLLTVLVIPRTTIDAMIEFSSKGFQVSTLVGPVSLYLNRTSMLVLSAIPKLLQNDLKSSKKNSATNPDEDLSSMRIKVVNQLGVDVWYRQEGTFECLHLKPNTTAAYSWLSLASIPFYQLSFALNDPRKKISQESSENYPWCDPCRIKDNDVTGRYFGGHGFIWVCVELMDLQTLVTLRSSLTFSNYCDFSVSVKVNEEAYTYNCEKRDEFYREHAPATHHLHCISLDGSACTLLAKPQSERSVARIMAESVAGITLAFHGGSSCDIKLDETLPTEFDLVKISDYEAQSLQKSQYQLTILQPQNHEEPTHYAWTKFARAQCKTVLPNDFDFARPQVSGRYTWMEMSLWPAISVSNMIDTPVELHLSQEQIFIDLKLCPTSNKRVSTINPFESIIVILNCEQDPSDTSKSPEAHQFLLQCCSVDDRKDQVFDFEDCKVVANFHSDRGPVIQIRIERILSIANMTPSDLNVKVGSSFKHQDGALEVIFSGVEKSIGFAAISNCLVIAIAITEAPSSVIDQLSWSPDVLLDVKGDIKPTIIPSSQAKLRNLASAYCIELVNSGGYLKVIIRPLVVVINATDYDLKCVPTDGQRQALAEDITESVIDFKVSTC</sequence>
<name>A0A976IIS3_BRELC</name>
<evidence type="ECO:0000313" key="2">
    <source>
        <dbReference type="EMBL" id="TDH72554.1"/>
    </source>
</evidence>
<keyword evidence="1" id="KW-0732">Signal</keyword>
<feature type="chain" id="PRO_5037961585" description="Vacuolar protein sorting-associated protein 13 VPS13 adaptor binding domain-containing protein" evidence="1">
    <location>
        <begin position="26"/>
        <end position="1881"/>
    </location>
</feature>
<evidence type="ECO:0008006" key="4">
    <source>
        <dbReference type="Google" id="ProtNLM"/>
    </source>
</evidence>
<dbReference type="GeneID" id="94347436"/>
<dbReference type="EMBL" id="SHOA02000012">
    <property type="protein sequence ID" value="TDH72554.1"/>
    <property type="molecule type" value="Genomic_DNA"/>
</dbReference>
<gene>
    <name evidence="2" type="ORF">CCR75_003671</name>
</gene>
<dbReference type="RefSeq" id="XP_067822053.1">
    <property type="nucleotide sequence ID" value="XM_067961765.1"/>
</dbReference>
<evidence type="ECO:0000313" key="3">
    <source>
        <dbReference type="Proteomes" id="UP000294530"/>
    </source>
</evidence>
<dbReference type="Proteomes" id="UP000294530">
    <property type="component" value="Unassembled WGS sequence"/>
</dbReference>
<evidence type="ECO:0000256" key="1">
    <source>
        <dbReference type="SAM" id="SignalP"/>
    </source>
</evidence>